<feature type="binding site" evidence="5">
    <location>
        <begin position="187"/>
        <end position="190"/>
    </location>
    <ligand>
        <name>substrate</name>
    </ligand>
</feature>
<dbReference type="HAMAP" id="MF_02126">
    <property type="entry name" value="RF_methyltr_PrmC"/>
    <property type="match status" value="1"/>
</dbReference>
<feature type="domain" description="Release factor glutamine methyltransferase N-terminal" evidence="7">
    <location>
        <begin position="9"/>
        <end position="78"/>
    </location>
</feature>
<dbReference type="Proteomes" id="UP000325295">
    <property type="component" value="Chromosome"/>
</dbReference>
<gene>
    <name evidence="5 8" type="primary">prmC</name>
    <name evidence="8" type="ORF">F0161_08550</name>
</gene>
<accession>A0A5P1X1U9</accession>
<feature type="binding site" evidence="5">
    <location>
        <position position="187"/>
    </location>
    <ligand>
        <name>S-adenosyl-L-methionine</name>
        <dbReference type="ChEBI" id="CHEBI:59789"/>
    </ligand>
</feature>
<sequence>MMNNPTYQEALNWASSFIQTNQDVDPTAPEYLLSMEHDWNSTQIILHRNDVMIDFEFEIFKAQVERLMQNEPAQYIVGRAPFYGRTFTVNQNVLIPENETEELIEWVLNEHSEAPLKVLDLGTGSGVIGITLKLERPNWSVVASDVSESALAVAELNADDLGADVSFVHSDLFTDLNNEKFDLIVSNPPYIGDDEKADMDKSVLEYVPHLALFADHQGLAIYERIFSELTSQLTPHGELFAETGYGQEKAMQVLTHRILPKAKIQTKHDINDQMRMIKISDLNESD</sequence>
<reference evidence="8 9" key="1">
    <citation type="submission" date="2019-09" db="EMBL/GenBank/DDBJ databases">
        <title>Complete Genome Sequence of Lactobacillus nenjiangensis SH-Y15, isolated from sauerkraut.</title>
        <authorList>
            <person name="Yang H."/>
        </authorList>
    </citation>
    <scope>NUCLEOTIDE SEQUENCE [LARGE SCALE GENOMIC DNA]</scope>
    <source>
        <strain evidence="8 9">SH-Y15</strain>
    </source>
</reference>
<dbReference type="SUPFAM" id="SSF53335">
    <property type="entry name" value="S-adenosyl-L-methionine-dependent methyltransferases"/>
    <property type="match status" value="1"/>
</dbReference>
<feature type="binding site" evidence="5">
    <location>
        <begin position="122"/>
        <end position="126"/>
    </location>
    <ligand>
        <name>S-adenosyl-L-methionine</name>
        <dbReference type="ChEBI" id="CHEBI:59789"/>
    </ligand>
</feature>
<organism evidence="8 9">
    <name type="scientific">Paucilactobacillus nenjiangensis</name>
    <dbReference type="NCBI Taxonomy" id="1296540"/>
    <lineage>
        <taxon>Bacteria</taxon>
        <taxon>Bacillati</taxon>
        <taxon>Bacillota</taxon>
        <taxon>Bacilli</taxon>
        <taxon>Lactobacillales</taxon>
        <taxon>Lactobacillaceae</taxon>
        <taxon>Paucilactobacillus</taxon>
    </lineage>
</organism>
<dbReference type="GO" id="GO:0032259">
    <property type="term" value="P:methylation"/>
    <property type="evidence" value="ECO:0007669"/>
    <property type="project" value="UniProtKB-KW"/>
</dbReference>
<dbReference type="PANTHER" id="PTHR18895:SF74">
    <property type="entry name" value="MTRF1L RELEASE FACTOR GLUTAMINE METHYLTRANSFERASE"/>
    <property type="match status" value="1"/>
</dbReference>
<protein>
    <recommendedName>
        <fullName evidence="5">Release factor glutamine methyltransferase</fullName>
        <shortName evidence="5">RF MTase</shortName>
        <ecNumber evidence="5">2.1.1.297</ecNumber>
    </recommendedName>
    <alternativeName>
        <fullName evidence="5">N5-glutamine methyltransferase PrmC</fullName>
    </alternativeName>
    <alternativeName>
        <fullName evidence="5">Protein-(glutamine-N5) MTase PrmC</fullName>
    </alternativeName>
    <alternativeName>
        <fullName evidence="5">Protein-glutamine N-methyltransferase PrmC</fullName>
    </alternativeName>
</protein>
<dbReference type="Gene3D" id="3.40.50.150">
    <property type="entry name" value="Vaccinia Virus protein VP39"/>
    <property type="match status" value="1"/>
</dbReference>
<proteinExistence type="inferred from homology"/>
<dbReference type="Pfam" id="PF05175">
    <property type="entry name" value="MTS"/>
    <property type="match status" value="1"/>
</dbReference>
<dbReference type="PROSITE" id="PS00092">
    <property type="entry name" value="N6_MTASE"/>
    <property type="match status" value="1"/>
</dbReference>
<dbReference type="InterPro" id="IPR040758">
    <property type="entry name" value="PrmC_N"/>
</dbReference>
<evidence type="ECO:0000313" key="9">
    <source>
        <dbReference type="Proteomes" id="UP000325295"/>
    </source>
</evidence>
<evidence type="ECO:0000256" key="4">
    <source>
        <dbReference type="ARBA" id="ARBA00048391"/>
    </source>
</evidence>
<dbReference type="GO" id="GO:0003676">
    <property type="term" value="F:nucleic acid binding"/>
    <property type="evidence" value="ECO:0007669"/>
    <property type="project" value="InterPro"/>
</dbReference>
<keyword evidence="1 5" id="KW-0489">Methyltransferase</keyword>
<comment type="caution">
    <text evidence="5">Lacks conserved residue(s) required for the propagation of feature annotation.</text>
</comment>
<dbReference type="EC" id="2.1.1.297" evidence="5"/>
<dbReference type="AlphaFoldDB" id="A0A5P1X1U9"/>
<feature type="binding site" evidence="5">
    <location>
        <position position="145"/>
    </location>
    <ligand>
        <name>S-adenosyl-L-methionine</name>
        <dbReference type="ChEBI" id="CHEBI:59789"/>
    </ligand>
</feature>
<dbReference type="Gene3D" id="1.10.8.10">
    <property type="entry name" value="DNA helicase RuvA subunit, C-terminal domain"/>
    <property type="match status" value="1"/>
</dbReference>
<comment type="similarity">
    <text evidence="5">Belongs to the protein N5-glutamine methyltransferase family. PrmC subfamily.</text>
</comment>
<dbReference type="KEGG" id="lnn:F0161_08550"/>
<name>A0A5P1X1U9_9LACO</name>
<dbReference type="OrthoDB" id="9800643at2"/>
<comment type="function">
    <text evidence="5">Methylates the class 1 translation termination release factors RF1/PrfA and RF2/PrfB on the glutamine residue of the universally conserved GGQ motif.</text>
</comment>
<dbReference type="InterPro" id="IPR019874">
    <property type="entry name" value="RF_methyltr_PrmC"/>
</dbReference>
<evidence type="ECO:0000256" key="3">
    <source>
        <dbReference type="ARBA" id="ARBA00022691"/>
    </source>
</evidence>
<evidence type="ECO:0000256" key="1">
    <source>
        <dbReference type="ARBA" id="ARBA00022603"/>
    </source>
</evidence>
<keyword evidence="3 5" id="KW-0949">S-adenosyl-L-methionine</keyword>
<dbReference type="InterPro" id="IPR004556">
    <property type="entry name" value="HemK-like"/>
</dbReference>
<evidence type="ECO:0000313" key="8">
    <source>
        <dbReference type="EMBL" id="QER67890.1"/>
    </source>
</evidence>
<comment type="catalytic activity">
    <reaction evidence="4 5">
        <text>L-glutaminyl-[peptide chain release factor] + S-adenosyl-L-methionine = N(5)-methyl-L-glutaminyl-[peptide chain release factor] + S-adenosyl-L-homocysteine + H(+)</text>
        <dbReference type="Rhea" id="RHEA:42896"/>
        <dbReference type="Rhea" id="RHEA-COMP:10271"/>
        <dbReference type="Rhea" id="RHEA-COMP:10272"/>
        <dbReference type="ChEBI" id="CHEBI:15378"/>
        <dbReference type="ChEBI" id="CHEBI:30011"/>
        <dbReference type="ChEBI" id="CHEBI:57856"/>
        <dbReference type="ChEBI" id="CHEBI:59789"/>
        <dbReference type="ChEBI" id="CHEBI:61891"/>
        <dbReference type="EC" id="2.1.1.297"/>
    </reaction>
</comment>
<evidence type="ECO:0000256" key="5">
    <source>
        <dbReference type="HAMAP-Rule" id="MF_02126"/>
    </source>
</evidence>
<dbReference type="Pfam" id="PF17827">
    <property type="entry name" value="PrmC_N"/>
    <property type="match status" value="1"/>
</dbReference>
<dbReference type="GO" id="GO:0102559">
    <property type="term" value="F:peptide chain release factor N(5)-glutamine methyltransferase activity"/>
    <property type="evidence" value="ECO:0007669"/>
    <property type="project" value="UniProtKB-EC"/>
</dbReference>
<keyword evidence="9" id="KW-1185">Reference proteome</keyword>
<evidence type="ECO:0000259" key="6">
    <source>
        <dbReference type="Pfam" id="PF05175"/>
    </source>
</evidence>
<evidence type="ECO:0000256" key="2">
    <source>
        <dbReference type="ARBA" id="ARBA00022679"/>
    </source>
</evidence>
<keyword evidence="2 5" id="KW-0808">Transferase</keyword>
<evidence type="ECO:0000259" key="7">
    <source>
        <dbReference type="Pfam" id="PF17827"/>
    </source>
</evidence>
<dbReference type="NCBIfam" id="TIGR03534">
    <property type="entry name" value="RF_mod_PrmC"/>
    <property type="match status" value="1"/>
</dbReference>
<dbReference type="InterPro" id="IPR050320">
    <property type="entry name" value="N5-glutamine_MTase"/>
</dbReference>
<dbReference type="InterPro" id="IPR029063">
    <property type="entry name" value="SAM-dependent_MTases_sf"/>
</dbReference>
<dbReference type="PANTHER" id="PTHR18895">
    <property type="entry name" value="HEMK METHYLTRANSFERASE"/>
    <property type="match status" value="1"/>
</dbReference>
<dbReference type="InterPro" id="IPR007848">
    <property type="entry name" value="Small_mtfrase_dom"/>
</dbReference>
<dbReference type="NCBIfam" id="TIGR00536">
    <property type="entry name" value="hemK_fam"/>
    <property type="match status" value="1"/>
</dbReference>
<dbReference type="CDD" id="cd02440">
    <property type="entry name" value="AdoMet_MTases"/>
    <property type="match status" value="1"/>
</dbReference>
<dbReference type="EMBL" id="CP043939">
    <property type="protein sequence ID" value="QER67890.1"/>
    <property type="molecule type" value="Genomic_DNA"/>
</dbReference>
<dbReference type="InterPro" id="IPR002052">
    <property type="entry name" value="DNA_methylase_N6_adenine_CS"/>
</dbReference>
<feature type="domain" description="Methyltransferase small" evidence="6">
    <location>
        <begin position="114"/>
        <end position="194"/>
    </location>
</feature>